<sequence length="121" mass="14946">MGFTDVMRWNVAKKVIETIFLEKYTVDKTKPWYEDLNVFLVKEWKIINDRPYEETDIRYKYFDDDDEEEIVKNAFDILLEKMEIDEDDFEDNEDNVSWDRFDEIIASYLYHELFDNEQENK</sequence>
<dbReference type="AlphaFoldDB" id="A0A6C0INS3"/>
<reference evidence="1" key="1">
    <citation type="journal article" date="2020" name="Nature">
        <title>Giant virus diversity and host interactions through global metagenomics.</title>
        <authorList>
            <person name="Schulz F."/>
            <person name="Roux S."/>
            <person name="Paez-Espino D."/>
            <person name="Jungbluth S."/>
            <person name="Walsh D.A."/>
            <person name="Denef V.J."/>
            <person name="McMahon K.D."/>
            <person name="Konstantinidis K.T."/>
            <person name="Eloe-Fadrosh E.A."/>
            <person name="Kyrpides N.C."/>
            <person name="Woyke T."/>
        </authorList>
    </citation>
    <scope>NUCLEOTIDE SEQUENCE</scope>
    <source>
        <strain evidence="1">GVMAG-M-3300024258-14</strain>
    </source>
</reference>
<dbReference type="EMBL" id="MN740214">
    <property type="protein sequence ID" value="QHT94086.1"/>
    <property type="molecule type" value="Genomic_DNA"/>
</dbReference>
<protein>
    <submittedName>
        <fullName evidence="1">Uncharacterized protein</fullName>
    </submittedName>
</protein>
<organism evidence="1">
    <name type="scientific">viral metagenome</name>
    <dbReference type="NCBI Taxonomy" id="1070528"/>
    <lineage>
        <taxon>unclassified sequences</taxon>
        <taxon>metagenomes</taxon>
        <taxon>organismal metagenomes</taxon>
    </lineage>
</organism>
<name>A0A6C0INS3_9ZZZZ</name>
<proteinExistence type="predicted"/>
<accession>A0A6C0INS3</accession>
<evidence type="ECO:0000313" key="1">
    <source>
        <dbReference type="EMBL" id="QHT94086.1"/>
    </source>
</evidence>